<accession>A0A975BMJ6</accession>
<dbReference type="InterPro" id="IPR001451">
    <property type="entry name" value="Hexapep"/>
</dbReference>
<dbReference type="InterPro" id="IPR047324">
    <property type="entry name" value="LbH_gamma_CA-like"/>
</dbReference>
<dbReference type="Gene3D" id="2.160.10.10">
    <property type="entry name" value="Hexapeptide repeat proteins"/>
    <property type="match status" value="1"/>
</dbReference>
<dbReference type="Pfam" id="PF00132">
    <property type="entry name" value="Hexapep"/>
    <property type="match status" value="1"/>
</dbReference>
<name>A0A975BMJ6_9BACT</name>
<dbReference type="EMBL" id="CP061800">
    <property type="protein sequence ID" value="QTA88297.1"/>
    <property type="molecule type" value="Genomic_DNA"/>
</dbReference>
<reference evidence="1" key="1">
    <citation type="journal article" date="2021" name="Microb. Physiol.">
        <title>Proteogenomic Insights into the Physiology of Marine, Sulfate-Reducing, Filamentous Desulfonema limicola and Desulfonema magnum.</title>
        <authorList>
            <person name="Schnaars V."/>
            <person name="Wohlbrand L."/>
            <person name="Scheve S."/>
            <person name="Hinrichs C."/>
            <person name="Reinhardt R."/>
            <person name="Rabus R."/>
        </authorList>
    </citation>
    <scope>NUCLEOTIDE SEQUENCE</scope>
    <source>
        <strain evidence="1">4be13</strain>
    </source>
</reference>
<dbReference type="Proteomes" id="UP000663722">
    <property type="component" value="Chromosome"/>
</dbReference>
<dbReference type="KEGG" id="dmm:dnm_043400"/>
<dbReference type="PANTHER" id="PTHR13061:SF29">
    <property type="entry name" value="GAMMA CARBONIC ANHYDRASE-LIKE 1, MITOCHONDRIAL-RELATED"/>
    <property type="match status" value="1"/>
</dbReference>
<dbReference type="InterPro" id="IPR050484">
    <property type="entry name" value="Transf_Hexapept/Carb_Anhydrase"/>
</dbReference>
<organism evidence="1 2">
    <name type="scientific">Desulfonema magnum</name>
    <dbReference type="NCBI Taxonomy" id="45655"/>
    <lineage>
        <taxon>Bacteria</taxon>
        <taxon>Pseudomonadati</taxon>
        <taxon>Thermodesulfobacteriota</taxon>
        <taxon>Desulfobacteria</taxon>
        <taxon>Desulfobacterales</taxon>
        <taxon>Desulfococcaceae</taxon>
        <taxon>Desulfonema</taxon>
    </lineage>
</organism>
<protein>
    <submittedName>
        <fullName evidence="1">Carbonic anhydrase family protein</fullName>
    </submittedName>
</protein>
<dbReference type="CDD" id="cd04645">
    <property type="entry name" value="LbH_gamma_CA_like"/>
    <property type="match status" value="1"/>
</dbReference>
<sequence length="173" mass="18566">MILEHKGKKPKIGKNVFIALTATVIGDVEIEDGASVWYGAVLRGDMAPVKVGKNTNIQDNCTVHTDTDKPAVIGDNVTIGHNAVVHGCTVERNCLIGINAVVLNDAHVKTGSVVASGSVVKEGQHVGPCHLVAGIPASMKREVTEADAEEFGRPVRDYLRLAREHMDIRRVDE</sequence>
<dbReference type="PANTHER" id="PTHR13061">
    <property type="entry name" value="DYNACTIN SUBUNIT P25"/>
    <property type="match status" value="1"/>
</dbReference>
<dbReference type="RefSeq" id="WP_207683128.1">
    <property type="nucleotide sequence ID" value="NZ_CP061800.1"/>
</dbReference>
<dbReference type="InterPro" id="IPR011004">
    <property type="entry name" value="Trimer_LpxA-like_sf"/>
</dbReference>
<dbReference type="SUPFAM" id="SSF51161">
    <property type="entry name" value="Trimeric LpxA-like enzymes"/>
    <property type="match status" value="1"/>
</dbReference>
<keyword evidence="2" id="KW-1185">Reference proteome</keyword>
<dbReference type="AlphaFoldDB" id="A0A975BMJ6"/>
<proteinExistence type="predicted"/>
<evidence type="ECO:0000313" key="1">
    <source>
        <dbReference type="EMBL" id="QTA88297.1"/>
    </source>
</evidence>
<gene>
    <name evidence="1" type="ORF">dnm_043400</name>
</gene>
<evidence type="ECO:0000313" key="2">
    <source>
        <dbReference type="Proteomes" id="UP000663722"/>
    </source>
</evidence>